<dbReference type="Proteomes" id="UP000054783">
    <property type="component" value="Unassembled WGS sequence"/>
</dbReference>
<name>A0A0V0YUS2_9BILA</name>
<comment type="caution">
    <text evidence="2">The sequence shown here is derived from an EMBL/GenBank/DDBJ whole genome shotgun (WGS) entry which is preliminary data.</text>
</comment>
<evidence type="ECO:0000259" key="1">
    <source>
        <dbReference type="Pfam" id="PF18701"/>
    </source>
</evidence>
<reference evidence="2 3" key="1">
    <citation type="submission" date="2015-01" db="EMBL/GenBank/DDBJ databases">
        <title>Evolution of Trichinella species and genotypes.</title>
        <authorList>
            <person name="Korhonen P.K."/>
            <person name="Edoardo P."/>
            <person name="Giuseppe L.R."/>
            <person name="Gasser R.B."/>
        </authorList>
    </citation>
    <scope>NUCLEOTIDE SEQUENCE [LARGE SCALE GENOMIC DNA]</scope>
    <source>
        <strain evidence="2">ISS2496</strain>
    </source>
</reference>
<accession>A0A0V0YUS2</accession>
<organism evidence="2 3">
    <name type="scientific">Trichinella patagoniensis</name>
    <dbReference type="NCBI Taxonomy" id="990121"/>
    <lineage>
        <taxon>Eukaryota</taxon>
        <taxon>Metazoa</taxon>
        <taxon>Ecdysozoa</taxon>
        <taxon>Nematoda</taxon>
        <taxon>Enoplea</taxon>
        <taxon>Dorylaimia</taxon>
        <taxon>Trichinellida</taxon>
        <taxon>Trichinellidae</taxon>
        <taxon>Trichinella</taxon>
    </lineage>
</organism>
<dbReference type="InterPro" id="IPR040676">
    <property type="entry name" value="DUF5641"/>
</dbReference>
<feature type="non-terminal residue" evidence="2">
    <location>
        <position position="1"/>
    </location>
</feature>
<keyword evidence="3" id="KW-1185">Reference proteome</keyword>
<evidence type="ECO:0000313" key="3">
    <source>
        <dbReference type="Proteomes" id="UP000054783"/>
    </source>
</evidence>
<evidence type="ECO:0000313" key="2">
    <source>
        <dbReference type="EMBL" id="KRY03936.1"/>
    </source>
</evidence>
<dbReference type="AlphaFoldDB" id="A0A0V0YUS2"/>
<sequence length="56" mass="6182">LVADYNTPRRRWPLGRIVELLTGGDGLTRLAKVKTAGGTLCRSIRMLVLLEPAEAY</sequence>
<feature type="domain" description="DUF5641" evidence="1">
    <location>
        <begin position="1"/>
        <end position="50"/>
    </location>
</feature>
<gene>
    <name evidence="2" type="ORF">T12_15430</name>
</gene>
<protein>
    <recommendedName>
        <fullName evidence="1">DUF5641 domain-containing protein</fullName>
    </recommendedName>
</protein>
<dbReference type="EMBL" id="JYDQ01002348">
    <property type="protein sequence ID" value="KRY03936.1"/>
    <property type="molecule type" value="Genomic_DNA"/>
</dbReference>
<feature type="non-terminal residue" evidence="2">
    <location>
        <position position="56"/>
    </location>
</feature>
<dbReference type="Pfam" id="PF18701">
    <property type="entry name" value="DUF5641"/>
    <property type="match status" value="1"/>
</dbReference>
<proteinExistence type="predicted"/>